<dbReference type="Gene3D" id="2.60.40.790">
    <property type="match status" value="1"/>
</dbReference>
<organism evidence="1 2">
    <name type="scientific">Globodera rostochiensis</name>
    <name type="common">Golden nematode worm</name>
    <name type="synonym">Heterodera rostochiensis</name>
    <dbReference type="NCBI Taxonomy" id="31243"/>
    <lineage>
        <taxon>Eukaryota</taxon>
        <taxon>Metazoa</taxon>
        <taxon>Ecdysozoa</taxon>
        <taxon>Nematoda</taxon>
        <taxon>Chromadorea</taxon>
        <taxon>Rhabditida</taxon>
        <taxon>Tylenchina</taxon>
        <taxon>Tylenchomorpha</taxon>
        <taxon>Tylenchoidea</taxon>
        <taxon>Heteroderidae</taxon>
        <taxon>Heteroderinae</taxon>
        <taxon>Globodera</taxon>
    </lineage>
</organism>
<protein>
    <submittedName>
        <fullName evidence="2">SHSP domain-containing protein</fullName>
    </submittedName>
</protein>
<dbReference type="AlphaFoldDB" id="A0A914GWN5"/>
<reference evidence="2" key="1">
    <citation type="submission" date="2022-11" db="UniProtKB">
        <authorList>
            <consortium name="WormBaseParasite"/>
        </authorList>
    </citation>
    <scope>IDENTIFICATION</scope>
</reference>
<accession>A0A914GWN5</accession>
<dbReference type="InterPro" id="IPR008978">
    <property type="entry name" value="HSP20-like_chaperone"/>
</dbReference>
<sequence length="144" mass="16114">MSIKAQLFCSVELKDNEIIVEGEHHEQNQGESVHRQFCRRVLIPGIQKESIKCKLHAGRFNNSLGYKPMAIIHKRKRREASGQSNSMCRRAGVGCPLGKHSCASTSRRPIVVQQQRKLATPAGGNCHVTFNQSENIFEAESFAL</sequence>
<dbReference type="Proteomes" id="UP000887572">
    <property type="component" value="Unplaced"/>
</dbReference>
<evidence type="ECO:0000313" key="2">
    <source>
        <dbReference type="WBParaSite" id="Gr19_v10_g11090.t2"/>
    </source>
</evidence>
<dbReference type="WBParaSite" id="Gr19_v10_g11090.t2">
    <property type="protein sequence ID" value="Gr19_v10_g11090.t2"/>
    <property type="gene ID" value="Gr19_v10_g11090"/>
</dbReference>
<name>A0A914GWN5_GLORO</name>
<proteinExistence type="predicted"/>
<evidence type="ECO:0000313" key="1">
    <source>
        <dbReference type="Proteomes" id="UP000887572"/>
    </source>
</evidence>
<keyword evidence="1" id="KW-1185">Reference proteome</keyword>